<dbReference type="KEGG" id="foc:113210212"/>
<feature type="signal peptide" evidence="1">
    <location>
        <begin position="1"/>
        <end position="25"/>
    </location>
</feature>
<gene>
    <name evidence="3" type="primary">LOC113210212</name>
</gene>
<accession>A0A9C6UEP6</accession>
<dbReference type="Proteomes" id="UP000504606">
    <property type="component" value="Unplaced"/>
</dbReference>
<dbReference type="RefSeq" id="XP_052126718.1">
    <property type="nucleotide sequence ID" value="XM_052270758.1"/>
</dbReference>
<dbReference type="GeneID" id="113210212"/>
<reference evidence="3" key="1">
    <citation type="submission" date="2025-08" db="UniProtKB">
        <authorList>
            <consortium name="RefSeq"/>
        </authorList>
    </citation>
    <scope>IDENTIFICATION</scope>
    <source>
        <tissue evidence="3">Whole organism</tissue>
    </source>
</reference>
<protein>
    <submittedName>
        <fullName evidence="3">Uncharacterized protein LOC113210212</fullName>
    </submittedName>
</protein>
<evidence type="ECO:0000313" key="2">
    <source>
        <dbReference type="Proteomes" id="UP000504606"/>
    </source>
</evidence>
<dbReference type="OrthoDB" id="6372935at2759"/>
<proteinExistence type="predicted"/>
<name>A0A9C6UEP6_FRAOC</name>
<keyword evidence="1" id="KW-0732">Signal</keyword>
<feature type="non-terminal residue" evidence="3">
    <location>
        <position position="1"/>
    </location>
</feature>
<dbReference type="AlphaFoldDB" id="A0A9C6UEP6"/>
<keyword evidence="2" id="KW-1185">Reference proteome</keyword>
<feature type="chain" id="PRO_5039193664" evidence="1">
    <location>
        <begin position="26"/>
        <end position="188"/>
    </location>
</feature>
<sequence length="188" mass="20085">SRRQDTCVLCLSVTTRLFLLPFADSSQVARTAGASDEDSGEEVTLGAVVQEVTSFLSSGLRAVLNLGRAYRATVAVGARRKSSDLEQRDGGQHVALKSPLDCLWTLYCRSLDKTAKLTGPYGFLAKLNGLGLRLLLGTVPVDQALDLLVREATLGWSGMNCGKLFPRCSAEDAVPVVLDTAMGRTPLV</sequence>
<evidence type="ECO:0000256" key="1">
    <source>
        <dbReference type="SAM" id="SignalP"/>
    </source>
</evidence>
<evidence type="ECO:0000313" key="3">
    <source>
        <dbReference type="RefSeq" id="XP_052126718.1"/>
    </source>
</evidence>
<organism evidence="2 3">
    <name type="scientific">Frankliniella occidentalis</name>
    <name type="common">Western flower thrips</name>
    <name type="synonym">Euthrips occidentalis</name>
    <dbReference type="NCBI Taxonomy" id="133901"/>
    <lineage>
        <taxon>Eukaryota</taxon>
        <taxon>Metazoa</taxon>
        <taxon>Ecdysozoa</taxon>
        <taxon>Arthropoda</taxon>
        <taxon>Hexapoda</taxon>
        <taxon>Insecta</taxon>
        <taxon>Pterygota</taxon>
        <taxon>Neoptera</taxon>
        <taxon>Paraneoptera</taxon>
        <taxon>Thysanoptera</taxon>
        <taxon>Terebrantia</taxon>
        <taxon>Thripoidea</taxon>
        <taxon>Thripidae</taxon>
        <taxon>Frankliniella</taxon>
    </lineage>
</organism>